<dbReference type="Proteomes" id="UP000321595">
    <property type="component" value="Chromosome"/>
</dbReference>
<gene>
    <name evidence="2" type="ORF">FRD01_17625</name>
</gene>
<proteinExistence type="predicted"/>
<reference evidence="2 3" key="1">
    <citation type="submission" date="2019-08" db="EMBL/GenBank/DDBJ databases">
        <authorList>
            <person name="Liang Q."/>
        </authorList>
    </citation>
    <scope>NUCLEOTIDE SEQUENCE [LARGE SCALE GENOMIC DNA]</scope>
    <source>
        <strain evidence="2 3">V1718</strain>
    </source>
</reference>
<keyword evidence="3" id="KW-1185">Reference proteome</keyword>
<accession>A0A5B8Y3U0</accession>
<dbReference type="EMBL" id="CP042467">
    <property type="protein sequence ID" value="QED30359.1"/>
    <property type="molecule type" value="Genomic_DNA"/>
</dbReference>
<protein>
    <submittedName>
        <fullName evidence="2">Uncharacterized protein</fullName>
    </submittedName>
</protein>
<evidence type="ECO:0000256" key="1">
    <source>
        <dbReference type="SAM" id="MobiDB-lite"/>
    </source>
</evidence>
<name>A0A5B8Y3U0_9DELT</name>
<organism evidence="2 3">
    <name type="scientific">Microvenator marinus</name>
    <dbReference type="NCBI Taxonomy" id="2600177"/>
    <lineage>
        <taxon>Bacteria</taxon>
        <taxon>Deltaproteobacteria</taxon>
        <taxon>Bradymonadales</taxon>
        <taxon>Microvenatoraceae</taxon>
        <taxon>Microvenator</taxon>
    </lineage>
</organism>
<evidence type="ECO:0000313" key="2">
    <source>
        <dbReference type="EMBL" id="QED30359.1"/>
    </source>
</evidence>
<feature type="region of interest" description="Disordered" evidence="1">
    <location>
        <begin position="1"/>
        <end position="33"/>
    </location>
</feature>
<sequence length="114" mass="12860">MVAKVSYNGSPYHKRNPGDFGLTPPSSPHFEKTLCDPTEITEKELATKLLKEGISRGLVSENFLNGFPKNVWSVHNGWVLESQLENEIKGEYHGYPLTEDDPLHAMVKSCWEES</sequence>
<dbReference type="OrthoDB" id="598110at2"/>
<evidence type="ECO:0000313" key="3">
    <source>
        <dbReference type="Proteomes" id="UP000321595"/>
    </source>
</evidence>
<dbReference type="KEGG" id="bbae:FRD01_17625"/>
<dbReference type="AlphaFoldDB" id="A0A5B8Y3U0"/>